<protein>
    <recommendedName>
        <fullName evidence="1">MOSC domain-containing protein</fullName>
    </recommendedName>
</protein>
<proteinExistence type="predicted"/>
<feature type="domain" description="MOSC" evidence="1">
    <location>
        <begin position="21"/>
        <end position="151"/>
    </location>
</feature>
<dbReference type="InterPro" id="IPR005302">
    <property type="entry name" value="MoCF_Sase_C"/>
</dbReference>
<dbReference type="InterPro" id="IPR052716">
    <property type="entry name" value="MOSC_domain"/>
</dbReference>
<accession>A0A1F7V7L1</accession>
<dbReference type="GO" id="GO:0003824">
    <property type="term" value="F:catalytic activity"/>
    <property type="evidence" value="ECO:0007669"/>
    <property type="project" value="InterPro"/>
</dbReference>
<dbReference type="Pfam" id="PF03473">
    <property type="entry name" value="MOSC"/>
    <property type="match status" value="1"/>
</dbReference>
<name>A0A1F7V7L1_9BACT</name>
<evidence type="ECO:0000313" key="3">
    <source>
        <dbReference type="Proteomes" id="UP000176593"/>
    </source>
</evidence>
<dbReference type="Proteomes" id="UP000176593">
    <property type="component" value="Unassembled WGS sequence"/>
</dbReference>
<gene>
    <name evidence="2" type="ORF">A3I41_04340</name>
</gene>
<evidence type="ECO:0000259" key="1">
    <source>
        <dbReference type="PROSITE" id="PS51340"/>
    </source>
</evidence>
<comment type="caution">
    <text evidence="2">The sequence shown here is derived from an EMBL/GenBank/DDBJ whole genome shotgun (WGS) entry which is preliminary data.</text>
</comment>
<dbReference type="PANTHER" id="PTHR36930:SF1">
    <property type="entry name" value="MOSC DOMAIN-CONTAINING PROTEIN"/>
    <property type="match status" value="1"/>
</dbReference>
<reference evidence="2 3" key="1">
    <citation type="journal article" date="2016" name="Nat. Commun.">
        <title>Thousands of microbial genomes shed light on interconnected biogeochemical processes in an aquifer system.</title>
        <authorList>
            <person name="Anantharaman K."/>
            <person name="Brown C.T."/>
            <person name="Hug L.A."/>
            <person name="Sharon I."/>
            <person name="Castelle C.J."/>
            <person name="Probst A.J."/>
            <person name="Thomas B.C."/>
            <person name="Singh A."/>
            <person name="Wilkins M.J."/>
            <person name="Karaoz U."/>
            <person name="Brodie E.L."/>
            <person name="Williams K.H."/>
            <person name="Hubbard S.S."/>
            <person name="Banfield J.F."/>
        </authorList>
    </citation>
    <scope>NUCLEOTIDE SEQUENCE [LARGE SCALE GENOMIC DNA]</scope>
</reference>
<dbReference type="GO" id="GO:0030170">
    <property type="term" value="F:pyridoxal phosphate binding"/>
    <property type="evidence" value="ECO:0007669"/>
    <property type="project" value="InterPro"/>
</dbReference>
<dbReference type="AlphaFoldDB" id="A0A1F7V7L1"/>
<dbReference type="PANTHER" id="PTHR36930">
    <property type="entry name" value="METAL-SULFUR CLUSTER BIOSYNTHESIS PROTEINS YUAD-RELATED"/>
    <property type="match status" value="1"/>
</dbReference>
<sequence length="155" mass="16935">MAQTGHVTHICIGPVAGGQMQEVQEVQALENRGLEGDRYCRGEGSFNKDRQGKRQVTLINGLFLEGSGFDPVDTRRSIVTLGVELMDLIGKEFQIGDAVFYGVKYCDPCTRPSKLASKDTSFKEAFHDRGGLIAEVRQSGRICVGSPVIPPAKDY</sequence>
<dbReference type="EMBL" id="MGEQ01000009">
    <property type="protein sequence ID" value="OGL86493.1"/>
    <property type="molecule type" value="Genomic_DNA"/>
</dbReference>
<dbReference type="InterPro" id="IPR011037">
    <property type="entry name" value="Pyrv_Knase-like_insert_dom_sf"/>
</dbReference>
<dbReference type="SUPFAM" id="SSF50800">
    <property type="entry name" value="PK beta-barrel domain-like"/>
    <property type="match status" value="1"/>
</dbReference>
<dbReference type="GO" id="GO:0030151">
    <property type="term" value="F:molybdenum ion binding"/>
    <property type="evidence" value="ECO:0007669"/>
    <property type="project" value="InterPro"/>
</dbReference>
<dbReference type="PROSITE" id="PS51340">
    <property type="entry name" value="MOSC"/>
    <property type="match status" value="1"/>
</dbReference>
<dbReference type="Gene3D" id="2.40.33.20">
    <property type="entry name" value="PK beta-barrel domain-like"/>
    <property type="match status" value="1"/>
</dbReference>
<evidence type="ECO:0000313" key="2">
    <source>
        <dbReference type="EMBL" id="OGL86493.1"/>
    </source>
</evidence>
<organism evidence="2 3">
    <name type="scientific">Candidatus Uhrbacteria bacterium RIFCSPLOWO2_02_FULL_48_18</name>
    <dbReference type="NCBI Taxonomy" id="1802408"/>
    <lineage>
        <taxon>Bacteria</taxon>
        <taxon>Candidatus Uhriibacteriota</taxon>
    </lineage>
</organism>